<proteinExistence type="predicted"/>
<keyword evidence="2" id="KW-1185">Reference proteome</keyword>
<accession>A0A9D3ZLS9</accession>
<dbReference type="Proteomes" id="UP000828251">
    <property type="component" value="Unassembled WGS sequence"/>
</dbReference>
<reference evidence="1 2" key="1">
    <citation type="journal article" date="2021" name="Plant Biotechnol. J.">
        <title>Multi-omics assisted identification of the key and species-specific regulatory components of drought-tolerant mechanisms in Gossypium stocksii.</title>
        <authorList>
            <person name="Yu D."/>
            <person name="Ke L."/>
            <person name="Zhang D."/>
            <person name="Wu Y."/>
            <person name="Sun Y."/>
            <person name="Mei J."/>
            <person name="Sun J."/>
            <person name="Sun Y."/>
        </authorList>
    </citation>
    <scope>NUCLEOTIDE SEQUENCE [LARGE SCALE GENOMIC DNA]</scope>
    <source>
        <strain evidence="2">cv. E1</strain>
        <tissue evidence="1">Leaf</tissue>
    </source>
</reference>
<evidence type="ECO:0000313" key="2">
    <source>
        <dbReference type="Proteomes" id="UP000828251"/>
    </source>
</evidence>
<sequence>MRPLTFFLGITIDRSSKGLFLSQQNYIREILAKTGITASAPTPTPIVSFPKLVADDESPLLVNGSLYRSVIGKLQYLCIVRPDLAYCVNKLSQYMNAPREVHWRAVKRALRNLSGIINHGLFDSISQFQLTCYSDVD</sequence>
<dbReference type="EMBL" id="JAIQCV010000011">
    <property type="protein sequence ID" value="KAH1046667.1"/>
    <property type="molecule type" value="Genomic_DNA"/>
</dbReference>
<dbReference type="PANTHER" id="PTHR11439">
    <property type="entry name" value="GAG-POL-RELATED RETROTRANSPOSON"/>
    <property type="match status" value="1"/>
</dbReference>
<comment type="caution">
    <text evidence="1">The sequence shown here is derived from an EMBL/GenBank/DDBJ whole genome shotgun (WGS) entry which is preliminary data.</text>
</comment>
<evidence type="ECO:0008006" key="3">
    <source>
        <dbReference type="Google" id="ProtNLM"/>
    </source>
</evidence>
<name>A0A9D3ZLS9_9ROSI</name>
<evidence type="ECO:0000313" key="1">
    <source>
        <dbReference type="EMBL" id="KAH1046667.1"/>
    </source>
</evidence>
<dbReference type="PANTHER" id="PTHR11439:SF483">
    <property type="entry name" value="PEPTIDE SYNTHASE GLIP-LIKE, PUTATIVE (AFU_ORTHOLOGUE AFUA_3G12920)-RELATED"/>
    <property type="match status" value="1"/>
</dbReference>
<dbReference type="OrthoDB" id="999640at2759"/>
<dbReference type="AlphaFoldDB" id="A0A9D3ZLS9"/>
<gene>
    <name evidence="1" type="ORF">J1N35_037451</name>
</gene>
<organism evidence="1 2">
    <name type="scientific">Gossypium stocksii</name>
    <dbReference type="NCBI Taxonomy" id="47602"/>
    <lineage>
        <taxon>Eukaryota</taxon>
        <taxon>Viridiplantae</taxon>
        <taxon>Streptophyta</taxon>
        <taxon>Embryophyta</taxon>
        <taxon>Tracheophyta</taxon>
        <taxon>Spermatophyta</taxon>
        <taxon>Magnoliopsida</taxon>
        <taxon>eudicotyledons</taxon>
        <taxon>Gunneridae</taxon>
        <taxon>Pentapetalae</taxon>
        <taxon>rosids</taxon>
        <taxon>malvids</taxon>
        <taxon>Malvales</taxon>
        <taxon>Malvaceae</taxon>
        <taxon>Malvoideae</taxon>
        <taxon>Gossypium</taxon>
    </lineage>
</organism>
<protein>
    <recommendedName>
        <fullName evidence="3">Reverse transcriptase Ty1/copia-type domain-containing protein</fullName>
    </recommendedName>
</protein>